<dbReference type="InterPro" id="IPR016599">
    <property type="entry name" value="UCP012569"/>
</dbReference>
<dbReference type="RefSeq" id="WP_042411016.1">
    <property type="nucleotide sequence ID" value="NZ_BAWO01000056.1"/>
</dbReference>
<dbReference type="Pfam" id="PF22746">
    <property type="entry name" value="SHOCT-like_DUF2089-C"/>
    <property type="match status" value="1"/>
</dbReference>
<sequence length="359" mass="40450">MEEKKRILNMVKEGKLTVEEALMLLEQLDQKKSDNGFSSSSYASGPYADAKQHSVKMASLKEKLVDFFDMAVKKVKEFDFQFANAFEIKHVFHQSDAKLQEMDVYIANGNIKMIPWDQADVRIECEAKVYRSESADAARRAFTEEAVFSARDGCLHFSVSKPFMKTDAVIYIPKTSLQDAKFRLLNGNINIEDVHMDKLHIKNVNGSMMLHRLVGKEAELETANGSIVLEHSTFEEVEAETIHGEVKLDGHYRYARLRTFSGGITYATEREDGVVTGKTVTGNITLLLPRDICLEGEMRTNLGGLVYRHPNAFLVEEKQETAQKAIRFQCQNSAKPPFHIYVDSKAGSVSLHVAEDGDK</sequence>
<dbReference type="GeneID" id="301193267"/>
<gene>
    <name evidence="3" type="ORF">GCA01S_056_00170</name>
</gene>
<protein>
    <submittedName>
        <fullName evidence="3">Uncharacterized protein</fullName>
    </submittedName>
</protein>
<dbReference type="PIRSF" id="PIRSF012569">
    <property type="entry name" value="UCP012569"/>
    <property type="match status" value="1"/>
</dbReference>
<feature type="domain" description="DUF4097" evidence="1">
    <location>
        <begin position="158"/>
        <end position="306"/>
    </location>
</feature>
<dbReference type="InterPro" id="IPR053959">
    <property type="entry name" value="YvlB/LiaX_N"/>
</dbReference>
<dbReference type="InterPro" id="IPR025164">
    <property type="entry name" value="Toastrack_DUF4097"/>
</dbReference>
<evidence type="ECO:0000313" key="3">
    <source>
        <dbReference type="EMBL" id="GAJ41031.1"/>
    </source>
</evidence>
<organism evidence="3 4">
    <name type="scientific">Parageobacillus caldoxylosilyticus NBRC 107762</name>
    <dbReference type="NCBI Taxonomy" id="1220594"/>
    <lineage>
        <taxon>Bacteria</taxon>
        <taxon>Bacillati</taxon>
        <taxon>Bacillota</taxon>
        <taxon>Bacilli</taxon>
        <taxon>Bacillales</taxon>
        <taxon>Anoxybacillaceae</taxon>
        <taxon>Saccharococcus</taxon>
    </lineage>
</organism>
<dbReference type="Pfam" id="PF13349">
    <property type="entry name" value="DUF4097"/>
    <property type="match status" value="1"/>
</dbReference>
<name>A0A023DJ75_9BACL</name>
<keyword evidence="4" id="KW-1185">Reference proteome</keyword>
<evidence type="ECO:0000313" key="4">
    <source>
        <dbReference type="Proteomes" id="UP000023561"/>
    </source>
</evidence>
<comment type="caution">
    <text evidence="3">The sequence shown here is derived from an EMBL/GenBank/DDBJ whole genome shotgun (WGS) entry which is preliminary data.</text>
</comment>
<accession>A0A023DJ75</accession>
<reference evidence="3 4" key="1">
    <citation type="submission" date="2014-04" db="EMBL/GenBank/DDBJ databases">
        <title>Whole genome shotgun sequence of Geobacillus caldoxylosilyticus NBRC 107762.</title>
        <authorList>
            <person name="Hosoyama A."/>
            <person name="Hosoyama Y."/>
            <person name="Katano-Makiyama Y."/>
            <person name="Tsuchikane K."/>
            <person name="Ohji S."/>
            <person name="Ichikawa N."/>
            <person name="Yamazoe A."/>
            <person name="Fujita N."/>
        </authorList>
    </citation>
    <scope>NUCLEOTIDE SEQUENCE [LARGE SCALE GENOMIC DNA]</scope>
    <source>
        <strain evidence="3 4">NBRC 107762</strain>
    </source>
</reference>
<dbReference type="OrthoDB" id="2240743at2"/>
<dbReference type="AlphaFoldDB" id="A0A023DJ75"/>
<evidence type="ECO:0000259" key="2">
    <source>
        <dbReference type="Pfam" id="PF22746"/>
    </source>
</evidence>
<dbReference type="EMBL" id="BAWO01000056">
    <property type="protein sequence ID" value="GAJ41031.1"/>
    <property type="molecule type" value="Genomic_DNA"/>
</dbReference>
<dbReference type="Proteomes" id="UP000023561">
    <property type="component" value="Unassembled WGS sequence"/>
</dbReference>
<evidence type="ECO:0000259" key="1">
    <source>
        <dbReference type="Pfam" id="PF13349"/>
    </source>
</evidence>
<proteinExistence type="predicted"/>
<feature type="domain" description="YvlB/LiaX N-terminal" evidence="2">
    <location>
        <begin position="2"/>
        <end position="32"/>
    </location>
</feature>